<evidence type="ECO:0000259" key="2">
    <source>
        <dbReference type="Pfam" id="PF03732"/>
    </source>
</evidence>
<dbReference type="PANTHER" id="PTHR33067:SF35">
    <property type="entry name" value="ASPARTIC PEPTIDASE DDI1-TYPE DOMAIN-CONTAINING PROTEIN"/>
    <property type="match status" value="1"/>
</dbReference>
<sequence>DTMADQRTMAQLLQAPTEGYEDAIVVPATTADNFELKRGLLTLVENKQFFGHDKEDPHAHVRYFNKITSTLKFLNVPNTSIKLMLFPFSLEGTARIWLEKEPPRSIFTWDDLVSKFINQFFPPSKTTNLRNKITNFQQRFDESFSEAWDRFKDLLRACPHHGIIESKSKVRYSCNKPVVAKVSTTASTSGISLDVAELKDMVKALLLDKKGQSPAPVKAFEESCVTCGGAHSYRNCPATDGNNYSDNIQEFVSQASAVNFNQGNTGYLPPMMSNHIRPPGFPPVPNSQNLQKNNHNCFIPNQNHNRGNNFHQGPVYQPPVFQPPAYQAPVYQAPAPQTQGVSKEDFSTYLKFNDAVMRNMQTRGQNMHNQLTNLTDLMTKFMNSNTASTSNSGTLPSNTIANPRSDLKAITTRSGVSYDGPPISPPPSSLSPVVKNEPEATKDTVNPTNNRNTEDVQPQAVHPKSVTSLISETTITPVSASRPNPQASIPYPSRRNDERNRERAKDQIEKFYQIFKDMSFKISFVDALMLMPKFASTLKALIENKGKLSEMARTPLNKHCSAVLLKKLPKKLGDPGKFLIPCDFPGMAECLALADLGASINLMPYFVWKRLSLSNLTPTCMTLELADRLITSPVGIAKDVYVKVGSFYFPADFVVVDFDADPRVPFILGRSFLKTGKALIDVFEGELTLRVGKEAITFNLDQTSRYSANYSDMTAKRIDVIDVACEEYSQGVLR</sequence>
<feature type="region of interest" description="Disordered" evidence="1">
    <location>
        <begin position="384"/>
        <end position="500"/>
    </location>
</feature>
<reference evidence="3" key="1">
    <citation type="journal article" date="2019" name="Sci. Rep.">
        <title>Draft genome of Tanacetum cinerariifolium, the natural source of mosquito coil.</title>
        <authorList>
            <person name="Yamashiro T."/>
            <person name="Shiraishi A."/>
            <person name="Satake H."/>
            <person name="Nakayama K."/>
        </authorList>
    </citation>
    <scope>NUCLEOTIDE SEQUENCE</scope>
</reference>
<organism evidence="3">
    <name type="scientific">Tanacetum cinerariifolium</name>
    <name type="common">Dalmatian daisy</name>
    <name type="synonym">Chrysanthemum cinerariifolium</name>
    <dbReference type="NCBI Taxonomy" id="118510"/>
    <lineage>
        <taxon>Eukaryota</taxon>
        <taxon>Viridiplantae</taxon>
        <taxon>Streptophyta</taxon>
        <taxon>Embryophyta</taxon>
        <taxon>Tracheophyta</taxon>
        <taxon>Spermatophyta</taxon>
        <taxon>Magnoliopsida</taxon>
        <taxon>eudicotyledons</taxon>
        <taxon>Gunneridae</taxon>
        <taxon>Pentapetalae</taxon>
        <taxon>asterids</taxon>
        <taxon>campanulids</taxon>
        <taxon>Asterales</taxon>
        <taxon>Asteraceae</taxon>
        <taxon>Asteroideae</taxon>
        <taxon>Anthemideae</taxon>
        <taxon>Anthemidinae</taxon>
        <taxon>Tanacetum</taxon>
    </lineage>
</organism>
<feature type="non-terminal residue" evidence="3">
    <location>
        <position position="734"/>
    </location>
</feature>
<dbReference type="PANTHER" id="PTHR33067">
    <property type="entry name" value="RNA-DIRECTED DNA POLYMERASE-RELATED"/>
    <property type="match status" value="1"/>
</dbReference>
<name>A0A699KQF5_TANCI</name>
<feature type="compositionally biased region" description="Low complexity" evidence="1">
    <location>
        <begin position="384"/>
        <end position="394"/>
    </location>
</feature>
<protein>
    <submittedName>
        <fullName evidence="3">Reverse transcriptase domain-containing protein</fullName>
    </submittedName>
</protein>
<dbReference type="AlphaFoldDB" id="A0A699KQF5"/>
<accession>A0A699KQF5</accession>
<evidence type="ECO:0000256" key="1">
    <source>
        <dbReference type="SAM" id="MobiDB-lite"/>
    </source>
</evidence>
<feature type="compositionally biased region" description="Polar residues" evidence="1">
    <location>
        <begin position="465"/>
        <end position="487"/>
    </location>
</feature>
<proteinExistence type="predicted"/>
<dbReference type="CDD" id="cd00303">
    <property type="entry name" value="retropepsin_like"/>
    <property type="match status" value="1"/>
</dbReference>
<feature type="domain" description="Retrotransposon gag" evidence="2">
    <location>
        <begin position="85"/>
        <end position="165"/>
    </location>
</feature>
<dbReference type="InterPro" id="IPR005162">
    <property type="entry name" value="Retrotrans_gag_dom"/>
</dbReference>
<keyword evidence="3" id="KW-0695">RNA-directed DNA polymerase</keyword>
<dbReference type="Gene3D" id="2.40.70.10">
    <property type="entry name" value="Acid Proteases"/>
    <property type="match status" value="1"/>
</dbReference>
<keyword evidence="3" id="KW-0808">Transferase</keyword>
<dbReference type="GO" id="GO:0003964">
    <property type="term" value="F:RNA-directed DNA polymerase activity"/>
    <property type="evidence" value="ECO:0007669"/>
    <property type="project" value="UniProtKB-KW"/>
</dbReference>
<comment type="caution">
    <text evidence="3">The sequence shown here is derived from an EMBL/GenBank/DDBJ whole genome shotgun (WGS) entry which is preliminary data.</text>
</comment>
<dbReference type="InterPro" id="IPR021109">
    <property type="entry name" value="Peptidase_aspartic_dom_sf"/>
</dbReference>
<feature type="non-terminal residue" evidence="3">
    <location>
        <position position="1"/>
    </location>
</feature>
<gene>
    <name evidence="3" type="ORF">Tci_678206</name>
</gene>
<keyword evidence="3" id="KW-0548">Nucleotidyltransferase</keyword>
<evidence type="ECO:0000313" key="3">
    <source>
        <dbReference type="EMBL" id="GFB06235.1"/>
    </source>
</evidence>
<dbReference type="EMBL" id="BKCJ010543928">
    <property type="protein sequence ID" value="GFB06235.1"/>
    <property type="molecule type" value="Genomic_DNA"/>
</dbReference>
<dbReference type="Pfam" id="PF03732">
    <property type="entry name" value="Retrotrans_gag"/>
    <property type="match status" value="1"/>
</dbReference>